<dbReference type="EMBL" id="JAEEGA010000028">
    <property type="protein sequence ID" value="MBP1044468.1"/>
    <property type="molecule type" value="Genomic_DNA"/>
</dbReference>
<keyword evidence="10" id="KW-1185">Reference proteome</keyword>
<feature type="modified residue" description="Phosphocysteine; by EIIA" evidence="7">
    <location>
        <position position="7"/>
    </location>
</feature>
<dbReference type="InterPro" id="IPR013012">
    <property type="entry name" value="PTS_EIIB_3"/>
</dbReference>
<keyword evidence="2" id="KW-0597">Phosphoprotein</keyword>
<dbReference type="PROSITE" id="PS51100">
    <property type="entry name" value="PTS_EIIB_TYPE_3"/>
    <property type="match status" value="1"/>
</dbReference>
<name>A0A940PKD3_9ENTE</name>
<evidence type="ECO:0000313" key="10">
    <source>
        <dbReference type="Proteomes" id="UP000674938"/>
    </source>
</evidence>
<evidence type="ECO:0000256" key="4">
    <source>
        <dbReference type="ARBA" id="ARBA00022679"/>
    </source>
</evidence>
<dbReference type="GO" id="GO:0008982">
    <property type="term" value="F:protein-N(PI)-phosphohistidine-sugar phosphotransferase activity"/>
    <property type="evidence" value="ECO:0007669"/>
    <property type="project" value="InterPro"/>
</dbReference>
<evidence type="ECO:0000256" key="3">
    <source>
        <dbReference type="ARBA" id="ARBA00022597"/>
    </source>
</evidence>
<dbReference type="PANTHER" id="PTHR34581">
    <property type="entry name" value="PTS SYSTEM N,N'-DIACETYLCHITOBIOSE-SPECIFIC EIIB COMPONENT"/>
    <property type="match status" value="1"/>
</dbReference>
<evidence type="ECO:0000256" key="7">
    <source>
        <dbReference type="PROSITE-ProRule" id="PRU00423"/>
    </source>
</evidence>
<dbReference type="GO" id="GO:0016301">
    <property type="term" value="F:kinase activity"/>
    <property type="evidence" value="ECO:0007669"/>
    <property type="project" value="UniProtKB-KW"/>
</dbReference>
<keyword evidence="6" id="KW-0418">Kinase</keyword>
<dbReference type="CDD" id="cd05564">
    <property type="entry name" value="PTS_IIB_chitobiose_lichenan"/>
    <property type="match status" value="1"/>
</dbReference>
<dbReference type="Pfam" id="PF02302">
    <property type="entry name" value="PTS_IIB"/>
    <property type="match status" value="1"/>
</dbReference>
<evidence type="ECO:0000256" key="1">
    <source>
        <dbReference type="ARBA" id="ARBA00022448"/>
    </source>
</evidence>
<dbReference type="Proteomes" id="UP000674938">
    <property type="component" value="Unassembled WGS sequence"/>
</dbReference>
<dbReference type="PANTHER" id="PTHR34581:SF2">
    <property type="entry name" value="PTS SYSTEM N,N'-DIACETYLCHITOBIOSE-SPECIFIC EIIB COMPONENT"/>
    <property type="match status" value="1"/>
</dbReference>
<evidence type="ECO:0000259" key="8">
    <source>
        <dbReference type="PROSITE" id="PS51100"/>
    </source>
</evidence>
<evidence type="ECO:0000256" key="5">
    <source>
        <dbReference type="ARBA" id="ARBA00022683"/>
    </source>
</evidence>
<sequence>MKIVLACAGGMSTGMLVKKMEEAAQKEGLEVQILACGLSDLGDNIDGAAIILLGPQVGYQESEVKQKFPEVPVKTINMEDYGMMNGAKVLRDALLEQN</sequence>
<evidence type="ECO:0000256" key="2">
    <source>
        <dbReference type="ARBA" id="ARBA00022553"/>
    </source>
</evidence>
<protein>
    <submittedName>
        <fullName evidence="9">PTS sugar transporter subunit IIB</fullName>
    </submittedName>
</protein>
<gene>
    <name evidence="9" type="ORF">I6N95_26010</name>
</gene>
<proteinExistence type="predicted"/>
<feature type="domain" description="PTS EIIB type-3" evidence="8">
    <location>
        <begin position="1"/>
        <end position="98"/>
    </location>
</feature>
<keyword evidence="3 9" id="KW-0762">Sugar transport</keyword>
<dbReference type="InterPro" id="IPR003501">
    <property type="entry name" value="PTS_EIIB_2/3"/>
</dbReference>
<dbReference type="SUPFAM" id="SSF52794">
    <property type="entry name" value="PTS system IIB component-like"/>
    <property type="match status" value="1"/>
</dbReference>
<dbReference type="GO" id="GO:0009401">
    <property type="term" value="P:phosphoenolpyruvate-dependent sugar phosphotransferase system"/>
    <property type="evidence" value="ECO:0007669"/>
    <property type="project" value="UniProtKB-KW"/>
</dbReference>
<evidence type="ECO:0000313" key="9">
    <source>
        <dbReference type="EMBL" id="MBP1044468.1"/>
    </source>
</evidence>
<comment type="caution">
    <text evidence="9">The sequence shown here is derived from an EMBL/GenBank/DDBJ whole genome shotgun (WGS) entry which is preliminary data.</text>
</comment>
<organism evidence="9 10">
    <name type="scientific">Vagococcus allomyrinae</name>
    <dbReference type="NCBI Taxonomy" id="2794353"/>
    <lineage>
        <taxon>Bacteria</taxon>
        <taxon>Bacillati</taxon>
        <taxon>Bacillota</taxon>
        <taxon>Bacilli</taxon>
        <taxon>Lactobacillales</taxon>
        <taxon>Enterococcaceae</taxon>
        <taxon>Vagococcus</taxon>
    </lineage>
</organism>
<keyword evidence="4" id="KW-0808">Transferase</keyword>
<dbReference type="Gene3D" id="3.40.50.2300">
    <property type="match status" value="1"/>
</dbReference>
<dbReference type="InterPro" id="IPR036095">
    <property type="entry name" value="PTS_EIIB-like_sf"/>
</dbReference>
<reference evidence="9" key="1">
    <citation type="submission" date="2020-12" db="EMBL/GenBank/DDBJ databases">
        <title>Vagococcus allomyrinae sp. nov. and Enterococcus lavae sp. nov., isolated from the larvae of Allomyrina dichotoma.</title>
        <authorList>
            <person name="Lee S.D."/>
        </authorList>
    </citation>
    <scope>NUCLEOTIDE SEQUENCE</scope>
    <source>
        <strain evidence="9">BWB3-3</strain>
    </source>
</reference>
<evidence type="ECO:0000256" key="6">
    <source>
        <dbReference type="ARBA" id="ARBA00022777"/>
    </source>
</evidence>
<dbReference type="InterPro" id="IPR051819">
    <property type="entry name" value="PTS_sugar-specific_EIIB"/>
</dbReference>
<dbReference type="RefSeq" id="WP_209532956.1">
    <property type="nucleotide sequence ID" value="NZ_JAEEGA010000028.1"/>
</dbReference>
<accession>A0A940PKD3</accession>
<keyword evidence="1" id="KW-0813">Transport</keyword>
<dbReference type="AlphaFoldDB" id="A0A940PKD3"/>
<keyword evidence="5" id="KW-0598">Phosphotransferase system</keyword>